<evidence type="ECO:0000313" key="2">
    <source>
        <dbReference type="EMBL" id="CAJ2509087.1"/>
    </source>
</evidence>
<feature type="compositionally biased region" description="Polar residues" evidence="1">
    <location>
        <begin position="1"/>
        <end position="16"/>
    </location>
</feature>
<evidence type="ECO:0000256" key="1">
    <source>
        <dbReference type="SAM" id="MobiDB-lite"/>
    </source>
</evidence>
<proteinExistence type="predicted"/>
<keyword evidence="3" id="KW-1185">Reference proteome</keyword>
<evidence type="ECO:0000313" key="3">
    <source>
        <dbReference type="Proteomes" id="UP001295740"/>
    </source>
</evidence>
<dbReference type="Proteomes" id="UP001295740">
    <property type="component" value="Unassembled WGS sequence"/>
</dbReference>
<dbReference type="AlphaFoldDB" id="A0AAI8VRE1"/>
<feature type="compositionally biased region" description="Acidic residues" evidence="1">
    <location>
        <begin position="20"/>
        <end position="31"/>
    </location>
</feature>
<sequence>MHLWNNGQVQQSSNRSGTDDTLEEELNDDADSASPDVITSFDEKALKDPLLDRVAEVASNAKGGRYVAASVMHTGNGWIELIIARNEGFHSSDERFFRDLELIVRHIATHGGKIVTSVSAT</sequence>
<comment type="caution">
    <text evidence="2">The sequence shown here is derived from an EMBL/GenBank/DDBJ whole genome shotgun (WGS) entry which is preliminary data.</text>
</comment>
<organism evidence="2 3">
    <name type="scientific">Anthostomella pinea</name>
    <dbReference type="NCBI Taxonomy" id="933095"/>
    <lineage>
        <taxon>Eukaryota</taxon>
        <taxon>Fungi</taxon>
        <taxon>Dikarya</taxon>
        <taxon>Ascomycota</taxon>
        <taxon>Pezizomycotina</taxon>
        <taxon>Sordariomycetes</taxon>
        <taxon>Xylariomycetidae</taxon>
        <taxon>Xylariales</taxon>
        <taxon>Xylariaceae</taxon>
        <taxon>Anthostomella</taxon>
    </lineage>
</organism>
<accession>A0AAI8VRE1</accession>
<reference evidence="2" key="1">
    <citation type="submission" date="2023-10" db="EMBL/GenBank/DDBJ databases">
        <authorList>
            <person name="Hackl T."/>
        </authorList>
    </citation>
    <scope>NUCLEOTIDE SEQUENCE</scope>
</reference>
<feature type="region of interest" description="Disordered" evidence="1">
    <location>
        <begin position="1"/>
        <end position="35"/>
    </location>
</feature>
<protein>
    <submittedName>
        <fullName evidence="2">Uu.00g141130.m01.CDS01</fullName>
    </submittedName>
</protein>
<dbReference type="EMBL" id="CAUWAG010000012">
    <property type="protein sequence ID" value="CAJ2509087.1"/>
    <property type="molecule type" value="Genomic_DNA"/>
</dbReference>
<gene>
    <name evidence="2" type="ORF">KHLLAP_LOCUS9555</name>
</gene>
<name>A0AAI8VRE1_9PEZI</name>